<gene>
    <name evidence="1" type="ORF">EKG38_09435</name>
</gene>
<proteinExistence type="predicted"/>
<dbReference type="OrthoDB" id="569000at2"/>
<dbReference type="EMBL" id="RXNU01000004">
    <property type="protein sequence ID" value="RTR39138.1"/>
    <property type="molecule type" value="Genomic_DNA"/>
</dbReference>
<comment type="caution">
    <text evidence="1">The sequence shown here is derived from an EMBL/GenBank/DDBJ whole genome shotgun (WGS) entry which is preliminary data.</text>
</comment>
<reference evidence="1 2" key="1">
    <citation type="submission" date="2018-12" db="EMBL/GenBank/DDBJ databases">
        <authorList>
            <person name="Yu L."/>
        </authorList>
    </citation>
    <scope>NUCLEOTIDE SEQUENCE [LARGE SCALE GENOMIC DNA]</scope>
    <source>
        <strain evidence="1 2">HAW-EB2</strain>
    </source>
</reference>
<dbReference type="Pfam" id="PF20551">
    <property type="entry name" value="DUF6765"/>
    <property type="match status" value="1"/>
</dbReference>
<evidence type="ECO:0000313" key="2">
    <source>
        <dbReference type="Proteomes" id="UP000267448"/>
    </source>
</evidence>
<sequence>MQIDGHHGLTYIAARLAGFTAADAQIIAYSAQYVDDATNSGVIRFDNGAMYSRISSAHKMLDYRNSEKLANHRVWASFHFLPGNGGQPAGLNPDGSFINKLVCKPDSYVARDMLRLAIQDREKPYGLHRLGVTMHVYADTFAHQGFSGNIHEINKVEDLQSSDPSLDQSFFSKIANFFVSSAFPLGHGAALSHPDRPYISWKYVNGLGQTVERNNQTIFFDAVDMMCRAMRCYRMGDTDVDLDSVEGIPEPDALRIKSMVNSIRDEDGEERHSKWLEAIALGEFSFGPEQVSYIAKGEGSWKHQSIGQLEAVDEEEDEFVYSASFLTSDWKMFHDALQAHRFDILHDVLPKYGICAA</sequence>
<organism evidence="1 2">
    <name type="scientific">Shewanella canadensis</name>
    <dbReference type="NCBI Taxonomy" id="271096"/>
    <lineage>
        <taxon>Bacteria</taxon>
        <taxon>Pseudomonadati</taxon>
        <taxon>Pseudomonadota</taxon>
        <taxon>Gammaproteobacteria</taxon>
        <taxon>Alteromonadales</taxon>
        <taxon>Shewanellaceae</taxon>
        <taxon>Shewanella</taxon>
    </lineage>
</organism>
<dbReference type="AlphaFoldDB" id="A0A431WU15"/>
<evidence type="ECO:0000313" key="1">
    <source>
        <dbReference type="EMBL" id="RTR39138.1"/>
    </source>
</evidence>
<keyword evidence="2" id="KW-1185">Reference proteome</keyword>
<accession>A0A431WU15</accession>
<name>A0A431WU15_9GAMM</name>
<dbReference type="RefSeq" id="WP_126520009.1">
    <property type="nucleotide sequence ID" value="NZ_RXNU01000004.1"/>
</dbReference>
<protein>
    <submittedName>
        <fullName evidence="1">Uncharacterized protein</fullName>
    </submittedName>
</protein>
<dbReference type="Proteomes" id="UP000267448">
    <property type="component" value="Unassembled WGS sequence"/>
</dbReference>
<dbReference type="InterPro" id="IPR046653">
    <property type="entry name" value="DUF6765"/>
</dbReference>